<evidence type="ECO:0000313" key="8">
    <source>
        <dbReference type="EMBL" id="MBS7810624.1"/>
    </source>
</evidence>
<dbReference type="PANTHER" id="PTHR34388">
    <property type="entry name" value="DNA POLYMERASE III SUBUNIT DELTA"/>
    <property type="match status" value="1"/>
</dbReference>
<dbReference type="GO" id="GO:0003887">
    <property type="term" value="F:DNA-directed DNA polymerase activity"/>
    <property type="evidence" value="ECO:0007669"/>
    <property type="project" value="UniProtKB-EC"/>
</dbReference>
<comment type="caution">
    <text evidence="8">The sequence shown here is derived from an EMBL/GenBank/DDBJ whole genome shotgun (WGS) entry which is preliminary data.</text>
</comment>
<evidence type="ECO:0000256" key="7">
    <source>
        <dbReference type="ARBA" id="ARBA00049244"/>
    </source>
</evidence>
<evidence type="ECO:0000256" key="5">
    <source>
        <dbReference type="ARBA" id="ARBA00022932"/>
    </source>
</evidence>
<dbReference type="InterPro" id="IPR027417">
    <property type="entry name" value="P-loop_NTPase"/>
</dbReference>
<name>A0ABS5QAR5_9PROT</name>
<keyword evidence="2 8" id="KW-0808">Transferase</keyword>
<comment type="similarity">
    <text evidence="6">Belongs to the DNA polymerase HolA subunit family.</text>
</comment>
<keyword evidence="5" id="KW-0239">DNA-directed DNA polymerase</keyword>
<dbReference type="SUPFAM" id="SSF48019">
    <property type="entry name" value="post-AAA+ oligomerization domain-like"/>
    <property type="match status" value="1"/>
</dbReference>
<keyword evidence="4" id="KW-0235">DNA replication</keyword>
<evidence type="ECO:0000256" key="4">
    <source>
        <dbReference type="ARBA" id="ARBA00022705"/>
    </source>
</evidence>
<dbReference type="EC" id="2.7.7.7" evidence="1"/>
<dbReference type="PANTHER" id="PTHR34388:SF1">
    <property type="entry name" value="DNA POLYMERASE III SUBUNIT DELTA"/>
    <property type="match status" value="1"/>
</dbReference>
<accession>A0ABS5QAR5</accession>
<keyword evidence="3 8" id="KW-0548">Nucleotidyltransferase</keyword>
<dbReference type="NCBIfam" id="TIGR01128">
    <property type="entry name" value="holA"/>
    <property type="match status" value="1"/>
</dbReference>
<dbReference type="Gene3D" id="1.20.272.10">
    <property type="match status" value="1"/>
</dbReference>
<proteinExistence type="inferred from homology"/>
<comment type="catalytic activity">
    <reaction evidence="7">
        <text>DNA(n) + a 2'-deoxyribonucleoside 5'-triphosphate = DNA(n+1) + diphosphate</text>
        <dbReference type="Rhea" id="RHEA:22508"/>
        <dbReference type="Rhea" id="RHEA-COMP:17339"/>
        <dbReference type="Rhea" id="RHEA-COMP:17340"/>
        <dbReference type="ChEBI" id="CHEBI:33019"/>
        <dbReference type="ChEBI" id="CHEBI:61560"/>
        <dbReference type="ChEBI" id="CHEBI:173112"/>
        <dbReference type="EC" id="2.7.7.7"/>
    </reaction>
</comment>
<dbReference type="SUPFAM" id="SSF52540">
    <property type="entry name" value="P-loop containing nucleoside triphosphate hydrolases"/>
    <property type="match status" value="1"/>
</dbReference>
<reference evidence="8 9" key="1">
    <citation type="submission" date="2021-05" db="EMBL/GenBank/DDBJ databases">
        <title>Roseococcus sp. XZZS9, whole genome shotgun sequencing project.</title>
        <authorList>
            <person name="Zhao G."/>
            <person name="Shen L."/>
        </authorList>
    </citation>
    <scope>NUCLEOTIDE SEQUENCE [LARGE SCALE GENOMIC DNA]</scope>
    <source>
        <strain evidence="8 9">XZZS9</strain>
    </source>
</reference>
<organism evidence="8 9">
    <name type="scientific">Roseococcus pinisoli</name>
    <dbReference type="NCBI Taxonomy" id="2835040"/>
    <lineage>
        <taxon>Bacteria</taxon>
        <taxon>Pseudomonadati</taxon>
        <taxon>Pseudomonadota</taxon>
        <taxon>Alphaproteobacteria</taxon>
        <taxon>Acetobacterales</taxon>
        <taxon>Roseomonadaceae</taxon>
        <taxon>Roseococcus</taxon>
    </lineage>
</organism>
<evidence type="ECO:0000256" key="6">
    <source>
        <dbReference type="ARBA" id="ARBA00034754"/>
    </source>
</evidence>
<protein>
    <recommendedName>
        <fullName evidence="1">DNA-directed DNA polymerase</fullName>
        <ecNumber evidence="1">2.7.7.7</ecNumber>
    </recommendedName>
</protein>
<dbReference type="EMBL" id="JAHCDA010000001">
    <property type="protein sequence ID" value="MBS7810624.1"/>
    <property type="molecule type" value="Genomic_DNA"/>
</dbReference>
<dbReference type="RefSeq" id="WP_213669236.1">
    <property type="nucleotide sequence ID" value="NZ_JAHCDA010000001.1"/>
</dbReference>
<dbReference type="Proteomes" id="UP000766336">
    <property type="component" value="Unassembled WGS sequence"/>
</dbReference>
<dbReference type="InterPro" id="IPR005790">
    <property type="entry name" value="DNA_polIII_delta"/>
</dbReference>
<gene>
    <name evidence="8" type="ORF">KHU32_06725</name>
</gene>
<dbReference type="InterPro" id="IPR008921">
    <property type="entry name" value="DNA_pol3_clamp-load_cplx_C"/>
</dbReference>
<evidence type="ECO:0000256" key="3">
    <source>
        <dbReference type="ARBA" id="ARBA00022695"/>
    </source>
</evidence>
<evidence type="ECO:0000256" key="2">
    <source>
        <dbReference type="ARBA" id="ARBA00022679"/>
    </source>
</evidence>
<sequence length="337" mass="35420">MAAKLDPRRLAAFLADPPEDCRVVLLIGDDAGLVNERAGQLVRAVAGDDPIRIVEPGREAAKDPGSLAGEAASVPLTGGRCAIRLRDGRDSWTEAVRGALAGPGPGLVIIEGAGLTGRSKLRTLVAAEARGQVIECYAERGRDLVASIQRILGELDAQAEPAAMDWLAERAGEDRLAMRRSLEILALHAGPEGRITAEEAMELLGEGSLLDLDEALLAASLGEVAVADRAIAKAFAEGANPVQVLRAALRHVQRLHKAALDVADGSSPADAVGALRPPVFWKAKSAMERALRIWSPGRLEALGAALLRAERQTKSTGLPDEVIARQVVLGMARSAAR</sequence>
<keyword evidence="9" id="KW-1185">Reference proteome</keyword>
<evidence type="ECO:0000313" key="9">
    <source>
        <dbReference type="Proteomes" id="UP000766336"/>
    </source>
</evidence>
<evidence type="ECO:0000256" key="1">
    <source>
        <dbReference type="ARBA" id="ARBA00012417"/>
    </source>
</evidence>